<accession>A0AAD5KPZ0</accession>
<keyword evidence="2" id="KW-0812">Transmembrane</keyword>
<dbReference type="Proteomes" id="UP000820818">
    <property type="component" value="Linkage Group LG6"/>
</dbReference>
<sequence>MPSFVKFSAGVAVGVGVAAVGWFAWKAYVKARAPVMQLGDSDEAQADAVPAEDNIVPPVDVEKPDPVPEVPAAKVKKGRKPNKHLWNKCYQRRLAKRAQEKAERLAQQAAACADAPVECELPLAAVPADDEEAPAPTVEQASEEPSVVPVQHESVVEAAPAECEQLVEVVAEEVAAVAAVDVAADVVADAVVAPAGPVRAKPRNKSYQRRLEKRAKERAERLAQQQGGE</sequence>
<dbReference type="EMBL" id="WJBH02000006">
    <property type="protein sequence ID" value="KAI9557674.1"/>
    <property type="molecule type" value="Genomic_DNA"/>
</dbReference>
<evidence type="ECO:0000313" key="3">
    <source>
        <dbReference type="EMBL" id="KAI9557674.1"/>
    </source>
</evidence>
<evidence type="ECO:0000256" key="1">
    <source>
        <dbReference type="SAM" id="MobiDB-lite"/>
    </source>
</evidence>
<feature type="transmembrane region" description="Helical" evidence="2">
    <location>
        <begin position="7"/>
        <end position="25"/>
    </location>
</feature>
<organism evidence="3 4">
    <name type="scientific">Daphnia sinensis</name>
    <dbReference type="NCBI Taxonomy" id="1820382"/>
    <lineage>
        <taxon>Eukaryota</taxon>
        <taxon>Metazoa</taxon>
        <taxon>Ecdysozoa</taxon>
        <taxon>Arthropoda</taxon>
        <taxon>Crustacea</taxon>
        <taxon>Branchiopoda</taxon>
        <taxon>Diplostraca</taxon>
        <taxon>Cladocera</taxon>
        <taxon>Anomopoda</taxon>
        <taxon>Daphniidae</taxon>
        <taxon>Daphnia</taxon>
        <taxon>Daphnia similis group</taxon>
    </lineage>
</organism>
<feature type="region of interest" description="Disordered" evidence="1">
    <location>
        <begin position="130"/>
        <end position="150"/>
    </location>
</feature>
<keyword evidence="4" id="KW-1185">Reference proteome</keyword>
<protein>
    <submittedName>
        <fullName evidence="3">Uncharacterized protein</fullName>
    </submittedName>
</protein>
<feature type="region of interest" description="Disordered" evidence="1">
    <location>
        <begin position="198"/>
        <end position="229"/>
    </location>
</feature>
<feature type="compositionally biased region" description="Basic residues" evidence="1">
    <location>
        <begin position="200"/>
        <end position="213"/>
    </location>
</feature>
<comment type="caution">
    <text evidence="3">The sequence shown here is derived from an EMBL/GenBank/DDBJ whole genome shotgun (WGS) entry which is preliminary data.</text>
</comment>
<keyword evidence="2" id="KW-1133">Transmembrane helix</keyword>
<evidence type="ECO:0000313" key="4">
    <source>
        <dbReference type="Proteomes" id="UP000820818"/>
    </source>
</evidence>
<reference evidence="3 4" key="1">
    <citation type="submission" date="2022-05" db="EMBL/GenBank/DDBJ databases">
        <title>A multi-omics perspective on studying reproductive biology in Daphnia sinensis.</title>
        <authorList>
            <person name="Jia J."/>
        </authorList>
    </citation>
    <scope>NUCLEOTIDE SEQUENCE [LARGE SCALE GENOMIC DNA]</scope>
    <source>
        <strain evidence="3 4">WSL</strain>
    </source>
</reference>
<proteinExistence type="predicted"/>
<keyword evidence="2" id="KW-0472">Membrane</keyword>
<dbReference type="AlphaFoldDB" id="A0AAD5KPZ0"/>
<name>A0AAD5KPZ0_9CRUS</name>
<gene>
    <name evidence="3" type="ORF">GHT06_017503</name>
</gene>
<evidence type="ECO:0000256" key="2">
    <source>
        <dbReference type="SAM" id="Phobius"/>
    </source>
</evidence>